<organism evidence="2 3">
    <name type="scientific">Phenylobacterium glaciei</name>
    <dbReference type="NCBI Taxonomy" id="2803784"/>
    <lineage>
        <taxon>Bacteria</taxon>
        <taxon>Pseudomonadati</taxon>
        <taxon>Pseudomonadota</taxon>
        <taxon>Alphaproteobacteria</taxon>
        <taxon>Caulobacterales</taxon>
        <taxon>Caulobacteraceae</taxon>
        <taxon>Phenylobacterium</taxon>
    </lineage>
</organism>
<evidence type="ECO:0000313" key="2">
    <source>
        <dbReference type="EMBL" id="MBR7621771.1"/>
    </source>
</evidence>
<sequence length="189" mass="20649">MTAILYPVAPDAAAALKAPLARAAREREAVGAAGQAVVFVTEPVGPPYASREAALDAHAGRVEDERPGRSVVLAPEDRYCRLAEAIDGRPPAPVAPLMQDGRRWPQPKPAPRTVWRLQVSYWRLGSAVKAADGPQARDARRKARDPMDYQALNALARQPMRAFKPQQPLDIGLFETRPPEAPHIIMPDE</sequence>
<name>A0A941D470_9CAUL</name>
<reference evidence="2" key="1">
    <citation type="submission" date="2021-04" db="EMBL/GenBank/DDBJ databases">
        <title>Draft genome assembly of strain Phenylobacterium sp. 20VBR1 using MiniION and Illumina platforms.</title>
        <authorList>
            <person name="Thomas F.A."/>
            <person name="Krishnan K.P."/>
            <person name="Sinha R.K."/>
        </authorList>
    </citation>
    <scope>NUCLEOTIDE SEQUENCE</scope>
    <source>
        <strain evidence="2">20VBR1</strain>
    </source>
</reference>
<evidence type="ECO:0000256" key="1">
    <source>
        <dbReference type="SAM" id="MobiDB-lite"/>
    </source>
</evidence>
<dbReference type="EMBL" id="JAGSGD010000003">
    <property type="protein sequence ID" value="MBR7621771.1"/>
    <property type="molecule type" value="Genomic_DNA"/>
</dbReference>
<protein>
    <submittedName>
        <fullName evidence="2">Uncharacterized protein</fullName>
    </submittedName>
</protein>
<keyword evidence="3" id="KW-1185">Reference proteome</keyword>
<accession>A0A941D470</accession>
<gene>
    <name evidence="2" type="ORF">JKL49_20440</name>
</gene>
<dbReference type="RefSeq" id="WP_215343289.1">
    <property type="nucleotide sequence ID" value="NZ_JAGSGD010000003.1"/>
</dbReference>
<dbReference type="Proteomes" id="UP000622580">
    <property type="component" value="Unassembled WGS sequence"/>
</dbReference>
<dbReference type="AlphaFoldDB" id="A0A941D470"/>
<proteinExistence type="predicted"/>
<feature type="region of interest" description="Disordered" evidence="1">
    <location>
        <begin position="91"/>
        <end position="110"/>
    </location>
</feature>
<comment type="caution">
    <text evidence="2">The sequence shown here is derived from an EMBL/GenBank/DDBJ whole genome shotgun (WGS) entry which is preliminary data.</text>
</comment>
<evidence type="ECO:0000313" key="3">
    <source>
        <dbReference type="Proteomes" id="UP000622580"/>
    </source>
</evidence>